<evidence type="ECO:0000256" key="1">
    <source>
        <dbReference type="SAM" id="Phobius"/>
    </source>
</evidence>
<keyword evidence="1" id="KW-0812">Transmembrane</keyword>
<dbReference type="RefSeq" id="WP_094155551.1">
    <property type="nucleotide sequence ID" value="NZ_CP020028.1"/>
</dbReference>
<dbReference type="Proteomes" id="UP000214666">
    <property type="component" value="Chromosome"/>
</dbReference>
<feature type="transmembrane region" description="Helical" evidence="1">
    <location>
        <begin position="75"/>
        <end position="98"/>
    </location>
</feature>
<protein>
    <recommendedName>
        <fullName evidence="4">DUF1361 domain-containing protein</fullName>
    </recommendedName>
</protein>
<feature type="transmembrane region" description="Helical" evidence="1">
    <location>
        <begin position="208"/>
        <end position="230"/>
    </location>
</feature>
<dbReference type="InterPro" id="IPR009793">
    <property type="entry name" value="DUF1361"/>
</dbReference>
<keyword evidence="3" id="KW-1185">Reference proteome</keyword>
<feature type="transmembrane region" description="Helical" evidence="1">
    <location>
        <begin position="118"/>
        <end position="141"/>
    </location>
</feature>
<dbReference type="KEGG" id="pkb:B4V02_16005"/>
<feature type="transmembrane region" description="Helical" evidence="1">
    <location>
        <begin position="153"/>
        <end position="173"/>
    </location>
</feature>
<sequence>MLFTGKGYKLPALLGVLLIATLGCFGLIMYLQSASGTKMYQFLYWDIFLAWVPVFMTLIIMALSRMGNVTVRRVLMLLSGVIWLFFLPNALYLLTELLHAFRIYKVNPDSRFWLDTTFWLILFTSFLAAGLGLFLTSLCVWSIHRMLQKACNGWLAWAIVFVLLWLASVGVYIGRFARWNSWDAVLKPLVILTDVWKWVSLAGERQHLLSFSWLVFGITIIFYLMMYISLSEKDL</sequence>
<keyword evidence="1" id="KW-0472">Membrane</keyword>
<keyword evidence="1" id="KW-1133">Transmembrane helix</keyword>
<evidence type="ECO:0000313" key="2">
    <source>
        <dbReference type="EMBL" id="ASR48092.1"/>
    </source>
</evidence>
<proteinExistence type="predicted"/>
<dbReference type="AlphaFoldDB" id="A0A222WQ85"/>
<dbReference type="OrthoDB" id="4540541at2"/>
<feature type="transmembrane region" description="Helical" evidence="1">
    <location>
        <begin position="43"/>
        <end position="63"/>
    </location>
</feature>
<evidence type="ECO:0008006" key="4">
    <source>
        <dbReference type="Google" id="ProtNLM"/>
    </source>
</evidence>
<evidence type="ECO:0000313" key="3">
    <source>
        <dbReference type="Proteomes" id="UP000214666"/>
    </source>
</evidence>
<dbReference type="Pfam" id="PF07099">
    <property type="entry name" value="DUF1361"/>
    <property type="match status" value="1"/>
</dbReference>
<organism evidence="2 3">
    <name type="scientific">Paenibacillus kribbensis</name>
    <dbReference type="NCBI Taxonomy" id="172713"/>
    <lineage>
        <taxon>Bacteria</taxon>
        <taxon>Bacillati</taxon>
        <taxon>Bacillota</taxon>
        <taxon>Bacilli</taxon>
        <taxon>Bacillales</taxon>
        <taxon>Paenibacillaceae</taxon>
        <taxon>Paenibacillus</taxon>
    </lineage>
</organism>
<accession>A0A222WQ85</accession>
<reference evidence="2 3" key="1">
    <citation type="submission" date="2017-03" db="EMBL/GenBank/DDBJ databases">
        <title>Complete genome sequence of Paenibacillus Kribbensis producing bioflocculants.</title>
        <authorList>
            <person name="Lee H.-G."/>
            <person name="Oh H.-M."/>
        </authorList>
    </citation>
    <scope>NUCLEOTIDE SEQUENCE [LARGE SCALE GENOMIC DNA]</scope>
    <source>
        <strain evidence="2 3">AM49</strain>
    </source>
</reference>
<dbReference type="EMBL" id="CP020028">
    <property type="protein sequence ID" value="ASR48092.1"/>
    <property type="molecule type" value="Genomic_DNA"/>
</dbReference>
<feature type="transmembrane region" description="Helical" evidence="1">
    <location>
        <begin position="12"/>
        <end position="31"/>
    </location>
</feature>
<name>A0A222WQ85_9BACL</name>
<gene>
    <name evidence="2" type="ORF">B4V02_16005</name>
</gene>
<dbReference type="PROSITE" id="PS51257">
    <property type="entry name" value="PROKAR_LIPOPROTEIN"/>
    <property type="match status" value="1"/>
</dbReference>